<organism evidence="1 2">
    <name type="scientific">Suricata suricatta</name>
    <name type="common">Meerkat</name>
    <dbReference type="NCBI Taxonomy" id="37032"/>
    <lineage>
        <taxon>Eukaryota</taxon>
        <taxon>Metazoa</taxon>
        <taxon>Chordata</taxon>
        <taxon>Craniata</taxon>
        <taxon>Vertebrata</taxon>
        <taxon>Euteleostomi</taxon>
        <taxon>Mammalia</taxon>
        <taxon>Eutheria</taxon>
        <taxon>Laurasiatheria</taxon>
        <taxon>Carnivora</taxon>
        <taxon>Feliformia</taxon>
        <taxon>Herpestidae</taxon>
        <taxon>Suricata</taxon>
    </lineage>
</organism>
<reference evidence="1" key="2">
    <citation type="submission" date="2025-08" db="UniProtKB">
        <authorList>
            <consortium name="Ensembl"/>
        </authorList>
    </citation>
    <scope>IDENTIFICATION</scope>
</reference>
<evidence type="ECO:0000313" key="2">
    <source>
        <dbReference type="Proteomes" id="UP000472268"/>
    </source>
</evidence>
<dbReference type="Ensembl" id="ENSSSUT00005021878.1">
    <property type="protein sequence ID" value="ENSSSUP00005019143.1"/>
    <property type="gene ID" value="ENSSSUG00005012385.1"/>
</dbReference>
<keyword evidence="2" id="KW-1185">Reference proteome</keyword>
<name>A0A673U0Z2_SURSU</name>
<dbReference type="OMA" id="MENREQM"/>
<reference evidence="1" key="3">
    <citation type="submission" date="2025-09" db="UniProtKB">
        <authorList>
            <consortium name="Ensembl"/>
        </authorList>
    </citation>
    <scope>IDENTIFICATION</scope>
</reference>
<sequence length="61" mass="6949">MENREQMVLTFYNPKVPQIRGNRYYQRITSNILGLSSSSLSSPYLLPFPGSLPLACLEEEV</sequence>
<dbReference type="Proteomes" id="UP000472268">
    <property type="component" value="Chromosome 9"/>
</dbReference>
<accession>A0A673U0Z2</accession>
<reference evidence="1 2" key="1">
    <citation type="submission" date="2019-05" db="EMBL/GenBank/DDBJ databases">
        <title>A Chromosome-scale Meerkat (S. suricatta) Genome Assembly.</title>
        <authorList>
            <person name="Dudchenko O."/>
            <person name="Lieberman Aiden E."/>
            <person name="Tung J."/>
            <person name="Barreiro L.B."/>
            <person name="Clutton-Brock T.H."/>
        </authorList>
    </citation>
    <scope>NUCLEOTIDE SEQUENCE [LARGE SCALE GENOMIC DNA]</scope>
</reference>
<dbReference type="AlphaFoldDB" id="A0A673U0Z2"/>
<protein>
    <submittedName>
        <fullName evidence="1">Uncharacterized protein</fullName>
    </submittedName>
</protein>
<proteinExistence type="predicted"/>
<evidence type="ECO:0000313" key="1">
    <source>
        <dbReference type="Ensembl" id="ENSSSUP00005019143.1"/>
    </source>
</evidence>